<dbReference type="Proteomes" id="UP000032309">
    <property type="component" value="Unassembled WGS sequence"/>
</dbReference>
<dbReference type="Pfam" id="PF25944">
    <property type="entry name" value="Beta-barrel_RND"/>
    <property type="match status" value="1"/>
</dbReference>
<keyword evidence="10" id="KW-1185">Reference proteome</keyword>
<evidence type="ECO:0000313" key="10">
    <source>
        <dbReference type="Proteomes" id="UP000032309"/>
    </source>
</evidence>
<feature type="signal peptide" evidence="4">
    <location>
        <begin position="1"/>
        <end position="15"/>
    </location>
</feature>
<keyword evidence="4" id="KW-0732">Signal</keyword>
<evidence type="ECO:0000259" key="7">
    <source>
        <dbReference type="Pfam" id="PF25944"/>
    </source>
</evidence>
<dbReference type="Pfam" id="PF25876">
    <property type="entry name" value="HH_MFP_RND"/>
    <property type="match status" value="1"/>
</dbReference>
<dbReference type="PANTHER" id="PTHR30158:SF23">
    <property type="entry name" value="MULTIDRUG RESISTANCE PROTEIN MEXA"/>
    <property type="match status" value="1"/>
</dbReference>
<comment type="caution">
    <text evidence="9">The sequence shown here is derived from an EMBL/GenBank/DDBJ whole genome shotgun (WGS) entry which is preliminary data.</text>
</comment>
<dbReference type="Pfam" id="PF25967">
    <property type="entry name" value="RND-MFP_C"/>
    <property type="match status" value="1"/>
</dbReference>
<dbReference type="NCBIfam" id="TIGR01730">
    <property type="entry name" value="RND_mfp"/>
    <property type="match status" value="1"/>
</dbReference>
<dbReference type="InterPro" id="IPR058625">
    <property type="entry name" value="MdtA-like_BSH"/>
</dbReference>
<feature type="domain" description="Multidrug resistance protein MdtA-like beta-barrel" evidence="7">
    <location>
        <begin position="209"/>
        <end position="284"/>
    </location>
</feature>
<dbReference type="InterPro" id="IPR058627">
    <property type="entry name" value="MdtA-like_C"/>
</dbReference>
<dbReference type="Gene3D" id="1.10.287.470">
    <property type="entry name" value="Helix hairpin bin"/>
    <property type="match status" value="1"/>
</dbReference>
<dbReference type="EMBL" id="BAFN01000001">
    <property type="protein sequence ID" value="GAN34154.1"/>
    <property type="molecule type" value="Genomic_DNA"/>
</dbReference>
<evidence type="ECO:0000256" key="3">
    <source>
        <dbReference type="SAM" id="Coils"/>
    </source>
</evidence>
<protein>
    <submittedName>
        <fullName evidence="9">Membrane fusion protein</fullName>
    </submittedName>
</protein>
<evidence type="ECO:0000256" key="4">
    <source>
        <dbReference type="SAM" id="SignalP"/>
    </source>
</evidence>
<dbReference type="Pfam" id="PF25917">
    <property type="entry name" value="BSH_RND"/>
    <property type="match status" value="1"/>
</dbReference>
<comment type="subcellular location">
    <subcellularLocation>
        <location evidence="1">Cell envelope</location>
    </subcellularLocation>
</comment>
<sequence>MISMNKKFMYLSVWAALFISACSSDKKSSVNQEKYPVTNPIVMDTTYTHDYVVNIHSLQHVELRARVKGYIEKIHVDEGEIVKAGQILFSISRQEYEVDLLKAKAMLKSAIADVKAAKLDLQNVKILVEKNIVSKTELEMAQAKLDALQAKVDEAQSHEASAELNLSYTVIKAPFDGIIDRIPNKVGSLVDEGTLLTTLSDNKKVFAYFNVSEKEYLDFTTLLDSGKKNDVVLVLANNQIHKYKGCIDTVAGKIDKNTGNIAFRACFPNPDLLLRQGSSGEVRIIKEEKNALIIPQKATFEIQDKIYVYTVESDNTVNMRSIVPKLRIPHFYVIESGLSSHDRIIYEGIQLVKEGDKIIPEFIPMKQILAEQPKAQTLFMAQN</sequence>
<feature type="coiled-coil region" evidence="3">
    <location>
        <begin position="131"/>
        <end position="165"/>
    </location>
</feature>
<dbReference type="InterPro" id="IPR058624">
    <property type="entry name" value="MdtA-like_HH"/>
</dbReference>
<evidence type="ECO:0000256" key="1">
    <source>
        <dbReference type="ARBA" id="ARBA00004196"/>
    </source>
</evidence>
<dbReference type="Gene3D" id="2.40.30.170">
    <property type="match status" value="1"/>
</dbReference>
<reference evidence="10" key="1">
    <citation type="journal article" date="2015" name="Genome Announc.">
        <title>Draft Genome Sequence of an Anaerobic Ammonium-Oxidizing Bacterium, "Candidatus Brocadia sinica".</title>
        <authorList>
            <person name="Oshiki M."/>
            <person name="Shinyako-Hata K."/>
            <person name="Satoh H."/>
            <person name="Okabe S."/>
        </authorList>
    </citation>
    <scope>NUCLEOTIDE SEQUENCE [LARGE SCALE GENOMIC DNA]</scope>
    <source>
        <strain evidence="10">JPN1</strain>
    </source>
</reference>
<name>A0ABQ0K061_9BACT</name>
<dbReference type="Gene3D" id="2.40.420.20">
    <property type="match status" value="1"/>
</dbReference>
<evidence type="ECO:0000313" key="9">
    <source>
        <dbReference type="EMBL" id="GAN34154.1"/>
    </source>
</evidence>
<dbReference type="PANTHER" id="PTHR30158">
    <property type="entry name" value="ACRA/E-RELATED COMPONENT OF DRUG EFFLUX TRANSPORTER"/>
    <property type="match status" value="1"/>
</dbReference>
<dbReference type="InterPro" id="IPR006143">
    <property type="entry name" value="RND_pump_MFP"/>
</dbReference>
<accession>A0ABQ0K061</accession>
<feature type="chain" id="PRO_5045437036" evidence="4">
    <location>
        <begin position="16"/>
        <end position="383"/>
    </location>
</feature>
<evidence type="ECO:0000259" key="8">
    <source>
        <dbReference type="Pfam" id="PF25967"/>
    </source>
</evidence>
<gene>
    <name evidence="9" type="ORF">BROSI_A2690</name>
</gene>
<evidence type="ECO:0000259" key="6">
    <source>
        <dbReference type="Pfam" id="PF25917"/>
    </source>
</evidence>
<dbReference type="InterPro" id="IPR058626">
    <property type="entry name" value="MdtA-like_b-barrel"/>
</dbReference>
<dbReference type="SUPFAM" id="SSF111369">
    <property type="entry name" value="HlyD-like secretion proteins"/>
    <property type="match status" value="1"/>
</dbReference>
<feature type="domain" description="Multidrug resistance protein MdtA-like barrel-sandwich hybrid" evidence="6">
    <location>
        <begin position="60"/>
        <end position="194"/>
    </location>
</feature>
<keyword evidence="3" id="KW-0175">Coiled coil</keyword>
<feature type="domain" description="Multidrug resistance protein MdtA-like alpha-helical hairpin" evidence="5">
    <location>
        <begin position="100"/>
        <end position="169"/>
    </location>
</feature>
<dbReference type="PROSITE" id="PS51257">
    <property type="entry name" value="PROKAR_LIPOPROTEIN"/>
    <property type="match status" value="1"/>
</dbReference>
<dbReference type="Gene3D" id="2.40.50.100">
    <property type="match status" value="1"/>
</dbReference>
<feature type="domain" description="Multidrug resistance protein MdtA-like C-terminal permuted SH3" evidence="8">
    <location>
        <begin position="290"/>
        <end position="350"/>
    </location>
</feature>
<evidence type="ECO:0000256" key="2">
    <source>
        <dbReference type="ARBA" id="ARBA00009477"/>
    </source>
</evidence>
<proteinExistence type="inferred from homology"/>
<organism evidence="9 10">
    <name type="scientific">Candidatus Brocadia sinica JPN1</name>
    <dbReference type="NCBI Taxonomy" id="1197129"/>
    <lineage>
        <taxon>Bacteria</taxon>
        <taxon>Pseudomonadati</taxon>
        <taxon>Planctomycetota</taxon>
        <taxon>Candidatus Brocadiia</taxon>
        <taxon>Candidatus Brocadiales</taxon>
        <taxon>Candidatus Brocadiaceae</taxon>
        <taxon>Candidatus Brocadia</taxon>
    </lineage>
</organism>
<evidence type="ECO:0000259" key="5">
    <source>
        <dbReference type="Pfam" id="PF25876"/>
    </source>
</evidence>
<comment type="similarity">
    <text evidence="2">Belongs to the membrane fusion protein (MFP) (TC 8.A.1) family.</text>
</comment>